<dbReference type="GO" id="GO:0031640">
    <property type="term" value="P:killing of cells of another organism"/>
    <property type="evidence" value="ECO:0007669"/>
    <property type="project" value="UniProtKB-KW"/>
</dbReference>
<evidence type="ECO:0008006" key="5">
    <source>
        <dbReference type="Google" id="ProtNLM"/>
    </source>
</evidence>
<keyword evidence="4" id="KW-1185">Reference proteome</keyword>
<keyword evidence="1" id="KW-0929">Antimicrobial</keyword>
<keyword evidence="2" id="KW-0081">Bacteriolytic enzyme</keyword>
<evidence type="ECO:0000313" key="3">
    <source>
        <dbReference type="EMBL" id="MBT0964042.1"/>
    </source>
</evidence>
<dbReference type="RefSeq" id="WP_214363966.1">
    <property type="nucleotide sequence ID" value="NZ_JAEKFT010000049.1"/>
</dbReference>
<dbReference type="GO" id="GO:0042742">
    <property type="term" value="P:defense response to bacterium"/>
    <property type="evidence" value="ECO:0007669"/>
    <property type="project" value="UniProtKB-KW"/>
</dbReference>
<dbReference type="Proteomes" id="UP000694660">
    <property type="component" value="Unassembled WGS sequence"/>
</dbReference>
<accession>A0A944HDS5</accession>
<dbReference type="GO" id="GO:0003796">
    <property type="term" value="F:lysozyme activity"/>
    <property type="evidence" value="ECO:0007669"/>
    <property type="project" value="InterPro"/>
</dbReference>
<gene>
    <name evidence="3" type="ORF">I8J34_22930</name>
</gene>
<protein>
    <recommendedName>
        <fullName evidence="5">Lysozyme</fullName>
    </recommendedName>
</protein>
<dbReference type="Gene3D" id="1.10.530.40">
    <property type="match status" value="1"/>
</dbReference>
<evidence type="ECO:0000256" key="1">
    <source>
        <dbReference type="ARBA" id="ARBA00022529"/>
    </source>
</evidence>
<dbReference type="SUPFAM" id="SSF53955">
    <property type="entry name" value="Lysozyme-like"/>
    <property type="match status" value="1"/>
</dbReference>
<reference evidence="4" key="1">
    <citation type="journal article" date="2022" name="ISME J.">
        <title>Genetic and phylogenetic analysis of dissimilatory iodate-reducing bacteria identifies potential niches across the world's oceans.</title>
        <authorList>
            <person name="Reyes-Umana V."/>
            <person name="Henning Z."/>
            <person name="Lee K."/>
            <person name="Barnum T.P."/>
            <person name="Coates J.D."/>
        </authorList>
    </citation>
    <scope>NUCLEOTIDE SEQUENCE [LARGE SCALE GENOMIC DNA]</scope>
    <source>
        <strain evidence="4">IR12</strain>
    </source>
</reference>
<evidence type="ECO:0000313" key="4">
    <source>
        <dbReference type="Proteomes" id="UP000694660"/>
    </source>
</evidence>
<dbReference type="AlphaFoldDB" id="A0A944HDS5"/>
<comment type="caution">
    <text evidence="3">The sequence shown here is derived from an EMBL/GenBank/DDBJ whole genome shotgun (WGS) entry which is preliminary data.</text>
</comment>
<name>A0A944HDS5_DENI1</name>
<dbReference type="InterPro" id="IPR023347">
    <property type="entry name" value="Lysozyme_dom_sf"/>
</dbReference>
<dbReference type="EMBL" id="JAEKFT010000049">
    <property type="protein sequence ID" value="MBT0964042.1"/>
    <property type="molecule type" value="Genomic_DNA"/>
</dbReference>
<proteinExistence type="predicted"/>
<sequence>MPLNIRVRQRVIRKLEAYEGRVSHFYLDRVGKVTVGVGHLIPDRSAVAGLDMVVAPSGPLASLAEKQDEYDRVAAEPVGYRASHYRAATRLLMPDTEISRLRDRHVRTFYRELQAIYSRHNGYPDDFDNWPAGVQMALFDLIFNLGATRLRHVFVNLDRAIRASDWRRAATESHRPQVSAARNLYVRQLFLSATGVPAACVPAC</sequence>
<evidence type="ECO:0000256" key="2">
    <source>
        <dbReference type="ARBA" id="ARBA00022638"/>
    </source>
</evidence>
<dbReference type="InterPro" id="IPR023346">
    <property type="entry name" value="Lysozyme-like_dom_sf"/>
</dbReference>
<organism evidence="3 4">
    <name type="scientific">Denitromonas iodatirespirans</name>
    <dbReference type="NCBI Taxonomy" id="2795389"/>
    <lineage>
        <taxon>Bacteria</taxon>
        <taxon>Pseudomonadati</taxon>
        <taxon>Pseudomonadota</taxon>
        <taxon>Betaproteobacteria</taxon>
        <taxon>Rhodocyclales</taxon>
        <taxon>Zoogloeaceae</taxon>
        <taxon>Denitromonas</taxon>
    </lineage>
</organism>